<dbReference type="GO" id="GO:0042302">
    <property type="term" value="F:structural constituent of cuticle"/>
    <property type="evidence" value="ECO:0007669"/>
    <property type="project" value="UniProtKB-UniRule"/>
</dbReference>
<keyword evidence="6" id="KW-1185">Reference proteome</keyword>
<reference evidence="5 6" key="1">
    <citation type="journal article" date="2014" name="Nat. Commun.">
        <title>Molecular traces of alternative social organization in a termite genome.</title>
        <authorList>
            <person name="Terrapon N."/>
            <person name="Li C."/>
            <person name="Robertson H.M."/>
            <person name="Ji L."/>
            <person name="Meng X."/>
            <person name="Booth W."/>
            <person name="Chen Z."/>
            <person name="Childers C.P."/>
            <person name="Glastad K.M."/>
            <person name="Gokhale K."/>
            <person name="Gowin J."/>
            <person name="Gronenberg W."/>
            <person name="Hermansen R.A."/>
            <person name="Hu H."/>
            <person name="Hunt B.G."/>
            <person name="Huylmans A.K."/>
            <person name="Khalil S.M."/>
            <person name="Mitchell R.D."/>
            <person name="Munoz-Torres M.C."/>
            <person name="Mustard J.A."/>
            <person name="Pan H."/>
            <person name="Reese J.T."/>
            <person name="Scharf M.E."/>
            <person name="Sun F."/>
            <person name="Vogel H."/>
            <person name="Xiao J."/>
            <person name="Yang W."/>
            <person name="Yang Z."/>
            <person name="Yang Z."/>
            <person name="Zhou J."/>
            <person name="Zhu J."/>
            <person name="Brent C.S."/>
            <person name="Elsik C.G."/>
            <person name="Goodisman M.A."/>
            <person name="Liberles D.A."/>
            <person name="Roe R.M."/>
            <person name="Vargo E.L."/>
            <person name="Vilcinskas A."/>
            <person name="Wang J."/>
            <person name="Bornberg-Bauer E."/>
            <person name="Korb J."/>
            <person name="Zhang G."/>
            <person name="Liebig J."/>
        </authorList>
    </citation>
    <scope>NUCLEOTIDE SEQUENCE [LARGE SCALE GENOMIC DNA]</scope>
    <source>
        <tissue evidence="5">Whole organism</tissue>
    </source>
</reference>
<dbReference type="PANTHER" id="PTHR12236:SF79">
    <property type="entry name" value="CUTICULAR PROTEIN 50CB-RELATED"/>
    <property type="match status" value="1"/>
</dbReference>
<dbReference type="GO" id="GO:0005615">
    <property type="term" value="C:extracellular space"/>
    <property type="evidence" value="ECO:0007669"/>
    <property type="project" value="TreeGrafter"/>
</dbReference>
<evidence type="ECO:0000256" key="4">
    <source>
        <dbReference type="SAM" id="SignalP"/>
    </source>
</evidence>
<name>A0A067QVW2_ZOONE</name>
<dbReference type="InterPro" id="IPR000618">
    <property type="entry name" value="Insect_cuticle"/>
</dbReference>
<dbReference type="GO" id="GO:0031012">
    <property type="term" value="C:extracellular matrix"/>
    <property type="evidence" value="ECO:0007669"/>
    <property type="project" value="TreeGrafter"/>
</dbReference>
<dbReference type="STRING" id="136037.A0A067QVW2"/>
<evidence type="ECO:0000256" key="1">
    <source>
        <dbReference type="ARBA" id="ARBA00022460"/>
    </source>
</evidence>
<dbReference type="InterPro" id="IPR031311">
    <property type="entry name" value="CHIT_BIND_RR_consensus"/>
</dbReference>
<accession>A0A067QVW2</accession>
<evidence type="ECO:0000256" key="3">
    <source>
        <dbReference type="SAM" id="MobiDB-lite"/>
    </source>
</evidence>
<dbReference type="Pfam" id="PF00379">
    <property type="entry name" value="Chitin_bind_4"/>
    <property type="match status" value="1"/>
</dbReference>
<dbReference type="eggNOG" id="ENOG502S7Y3">
    <property type="taxonomic scope" value="Eukaryota"/>
</dbReference>
<feature type="signal peptide" evidence="4">
    <location>
        <begin position="1"/>
        <end position="25"/>
    </location>
</feature>
<dbReference type="PROSITE" id="PS00233">
    <property type="entry name" value="CHIT_BIND_RR_1"/>
    <property type="match status" value="1"/>
</dbReference>
<evidence type="ECO:0000256" key="2">
    <source>
        <dbReference type="PROSITE-ProRule" id="PRU00497"/>
    </source>
</evidence>
<feature type="compositionally biased region" description="Basic and acidic residues" evidence="3">
    <location>
        <begin position="161"/>
        <end position="172"/>
    </location>
</feature>
<dbReference type="Proteomes" id="UP000027135">
    <property type="component" value="Unassembled WGS sequence"/>
</dbReference>
<evidence type="ECO:0000313" key="6">
    <source>
        <dbReference type="Proteomes" id="UP000027135"/>
    </source>
</evidence>
<keyword evidence="1 2" id="KW-0193">Cuticle</keyword>
<proteinExistence type="predicted"/>
<organism evidence="5 6">
    <name type="scientific">Zootermopsis nevadensis</name>
    <name type="common">Dampwood termite</name>
    <dbReference type="NCBI Taxonomy" id="136037"/>
    <lineage>
        <taxon>Eukaryota</taxon>
        <taxon>Metazoa</taxon>
        <taxon>Ecdysozoa</taxon>
        <taxon>Arthropoda</taxon>
        <taxon>Hexapoda</taxon>
        <taxon>Insecta</taxon>
        <taxon>Pterygota</taxon>
        <taxon>Neoptera</taxon>
        <taxon>Polyneoptera</taxon>
        <taxon>Dictyoptera</taxon>
        <taxon>Blattodea</taxon>
        <taxon>Blattoidea</taxon>
        <taxon>Termitoidae</taxon>
        <taxon>Termopsidae</taxon>
        <taxon>Zootermopsis</taxon>
    </lineage>
</organism>
<dbReference type="EMBL" id="KK852950">
    <property type="protein sequence ID" value="KDR13341.1"/>
    <property type="molecule type" value="Genomic_DNA"/>
</dbReference>
<gene>
    <name evidence="5" type="ORF">L798_12601</name>
</gene>
<dbReference type="PROSITE" id="PS51155">
    <property type="entry name" value="CHIT_BIND_RR_2"/>
    <property type="match status" value="1"/>
</dbReference>
<evidence type="ECO:0000313" key="5">
    <source>
        <dbReference type="EMBL" id="KDR13341.1"/>
    </source>
</evidence>
<feature type="chain" id="PRO_5001647866" evidence="4">
    <location>
        <begin position="26"/>
        <end position="293"/>
    </location>
</feature>
<dbReference type="InterPro" id="IPR051217">
    <property type="entry name" value="Insect_Cuticle_Struc_Prot"/>
</dbReference>
<protein>
    <submittedName>
        <fullName evidence="5">Pro-resilin</fullName>
    </submittedName>
</protein>
<dbReference type="OrthoDB" id="6595597at2759"/>
<keyword evidence="4" id="KW-0732">Signal</keyword>
<dbReference type="AlphaFoldDB" id="A0A067QVW2"/>
<dbReference type="InParanoid" id="A0A067QVW2"/>
<feature type="region of interest" description="Disordered" evidence="3">
    <location>
        <begin position="158"/>
        <end position="180"/>
    </location>
</feature>
<dbReference type="PANTHER" id="PTHR12236">
    <property type="entry name" value="STRUCTURAL CONTITUENT OF CUTICLE"/>
    <property type="match status" value="1"/>
</dbReference>
<sequence length="293" mass="32795">MKILQTLSLLLILTGSTLLTKVASAKKDASEIKFVPTVPPEDIKPSPRVGRQSYALYTPPSNTKYQYHFVPVTELANGEAVSEQDGHDAHYITQVQEHYKNLPQKQQQQILAAFRASKQPKSPVYHATPLEPYGALLKHASGGQYDQKTVLVTPKPISEQLHGDQSGDEHSSGGHAYYTNSNNAVGTHTEALIPESKYVPLVHKSIHQQYDDEHEEPKNYAAKYQFGYQVRDPKHGTFFGHAEARDGHHTKGHYHVLLPDGRLQNVQYWADLSGYHAQVSYNTVAKHAAVQYH</sequence>